<feature type="non-terminal residue" evidence="2">
    <location>
        <position position="109"/>
    </location>
</feature>
<protein>
    <submittedName>
        <fullName evidence="2">Uncharacterized protein</fullName>
    </submittedName>
</protein>
<feature type="compositionally biased region" description="Basic and acidic residues" evidence="1">
    <location>
        <begin position="57"/>
        <end position="79"/>
    </location>
</feature>
<dbReference type="Proteomes" id="UP000269945">
    <property type="component" value="Unassembled WGS sequence"/>
</dbReference>
<keyword evidence="3" id="KW-1185">Reference proteome</keyword>
<feature type="compositionally biased region" description="Gly residues" evidence="1">
    <location>
        <begin position="1"/>
        <end position="10"/>
    </location>
</feature>
<evidence type="ECO:0000313" key="2">
    <source>
        <dbReference type="EMBL" id="VCW79150.1"/>
    </source>
</evidence>
<organism evidence="2 3">
    <name type="scientific">Gulo gulo</name>
    <name type="common">Wolverine</name>
    <name type="synonym">Gluton</name>
    <dbReference type="NCBI Taxonomy" id="48420"/>
    <lineage>
        <taxon>Eukaryota</taxon>
        <taxon>Metazoa</taxon>
        <taxon>Chordata</taxon>
        <taxon>Craniata</taxon>
        <taxon>Vertebrata</taxon>
        <taxon>Euteleostomi</taxon>
        <taxon>Mammalia</taxon>
        <taxon>Eutheria</taxon>
        <taxon>Laurasiatheria</taxon>
        <taxon>Carnivora</taxon>
        <taxon>Caniformia</taxon>
        <taxon>Musteloidea</taxon>
        <taxon>Mustelidae</taxon>
        <taxon>Guloninae</taxon>
        <taxon>Gulo</taxon>
    </lineage>
</organism>
<accession>A0A9X9LQ94</accession>
<gene>
    <name evidence="2" type="ORF">BN2614_LOCUS3</name>
</gene>
<name>A0A9X9LQ94_GULGU</name>
<proteinExistence type="predicted"/>
<feature type="region of interest" description="Disordered" evidence="1">
    <location>
        <begin position="1"/>
        <end position="28"/>
    </location>
</feature>
<dbReference type="EMBL" id="CYRY02011442">
    <property type="protein sequence ID" value="VCW79150.1"/>
    <property type="molecule type" value="Genomic_DNA"/>
</dbReference>
<sequence>MPPGREGPGVQGPKQPNRPSLGRSYPCNPLVLRQRERSERLLQRSSLRAAGAVEVRWRLSSEDDSGLDHHQSRGPRPKEASPGPAQSCAPSRAPPAPVQRRPRAPPPPA</sequence>
<comment type="caution">
    <text evidence="2">The sequence shown here is derived from an EMBL/GenBank/DDBJ whole genome shotgun (WGS) entry which is preliminary data.</text>
</comment>
<dbReference type="AlphaFoldDB" id="A0A9X9LQ94"/>
<reference evidence="2 3" key="1">
    <citation type="submission" date="2018-10" db="EMBL/GenBank/DDBJ databases">
        <authorList>
            <person name="Ekblom R."/>
            <person name="Jareborg N."/>
        </authorList>
    </citation>
    <scope>NUCLEOTIDE SEQUENCE [LARGE SCALE GENOMIC DNA]</scope>
    <source>
        <tissue evidence="2">Muscle</tissue>
    </source>
</reference>
<evidence type="ECO:0000256" key="1">
    <source>
        <dbReference type="SAM" id="MobiDB-lite"/>
    </source>
</evidence>
<feature type="region of interest" description="Disordered" evidence="1">
    <location>
        <begin position="57"/>
        <end position="109"/>
    </location>
</feature>
<evidence type="ECO:0000313" key="3">
    <source>
        <dbReference type="Proteomes" id="UP000269945"/>
    </source>
</evidence>